<evidence type="ECO:0000313" key="2">
    <source>
        <dbReference type="EMBL" id="QJA93368.1"/>
    </source>
</evidence>
<sequence>MFNLKLLQDIARISKKDIIFELPGGQKFKYKRPKRVSISPLFFRHGECKRCGRSCAVGFDLFWTSKSGLNSLLIEKLKEYPVKINGKEIDLFYYKNPRITPKCDFVSYDDKNKATCDIHQDKPVHCALNPVFVSCNKRNTTINKRHFGRNYKFGCEIEWEPFNYNQFINWDIPWLKALSQSAKDLNILTYLPEVINRLTSLDFNNKIKLGKLPKEAIVIYQKKSNVLIELWKKIKK</sequence>
<name>A0A6M3JLN3_9ZZZZ</name>
<protein>
    <submittedName>
        <fullName evidence="1">Uncharacterized protein</fullName>
    </submittedName>
</protein>
<gene>
    <name evidence="1" type="ORF">MM415A03575_0013</name>
    <name evidence="2" type="ORF">MM415B04257_0013</name>
</gene>
<proteinExistence type="predicted"/>
<reference evidence="1" key="1">
    <citation type="submission" date="2020-03" db="EMBL/GenBank/DDBJ databases">
        <title>The deep terrestrial virosphere.</title>
        <authorList>
            <person name="Holmfeldt K."/>
            <person name="Nilsson E."/>
            <person name="Simone D."/>
            <person name="Lopez-Fernandez M."/>
            <person name="Wu X."/>
            <person name="de Brujin I."/>
            <person name="Lundin D."/>
            <person name="Andersson A."/>
            <person name="Bertilsson S."/>
            <person name="Dopson M."/>
        </authorList>
    </citation>
    <scope>NUCLEOTIDE SEQUENCE</scope>
    <source>
        <strain evidence="1">MM415A03575</strain>
        <strain evidence="2">MM415B04257</strain>
    </source>
</reference>
<accession>A0A6M3JLN3</accession>
<dbReference type="EMBL" id="MT141816">
    <property type="protein sequence ID" value="QJA70736.1"/>
    <property type="molecule type" value="Genomic_DNA"/>
</dbReference>
<dbReference type="AlphaFoldDB" id="A0A6M3JLN3"/>
<evidence type="ECO:0000313" key="1">
    <source>
        <dbReference type="EMBL" id="QJA70736.1"/>
    </source>
</evidence>
<organism evidence="1">
    <name type="scientific">viral metagenome</name>
    <dbReference type="NCBI Taxonomy" id="1070528"/>
    <lineage>
        <taxon>unclassified sequences</taxon>
        <taxon>metagenomes</taxon>
        <taxon>organismal metagenomes</taxon>
    </lineage>
</organism>
<dbReference type="EMBL" id="MT143143">
    <property type="protein sequence ID" value="QJA93368.1"/>
    <property type="molecule type" value="Genomic_DNA"/>
</dbReference>